<keyword evidence="2" id="KW-0479">Metal-binding</keyword>
<dbReference type="GO" id="GO:0016705">
    <property type="term" value="F:oxidoreductase activity, acting on paired donors, with incorporation or reduction of molecular oxygen"/>
    <property type="evidence" value="ECO:0007669"/>
    <property type="project" value="InterPro"/>
</dbReference>
<keyword evidence="4" id="KW-1185">Reference proteome</keyword>
<organism evidence="3 4">
    <name type="scientific">Cladonia borealis</name>
    <dbReference type="NCBI Taxonomy" id="184061"/>
    <lineage>
        <taxon>Eukaryota</taxon>
        <taxon>Fungi</taxon>
        <taxon>Dikarya</taxon>
        <taxon>Ascomycota</taxon>
        <taxon>Pezizomycotina</taxon>
        <taxon>Lecanoromycetes</taxon>
        <taxon>OSLEUM clade</taxon>
        <taxon>Lecanoromycetidae</taxon>
        <taxon>Lecanorales</taxon>
        <taxon>Lecanorineae</taxon>
        <taxon>Cladoniaceae</taxon>
        <taxon>Cladonia</taxon>
    </lineage>
</organism>
<evidence type="ECO:0000256" key="2">
    <source>
        <dbReference type="PIRSR" id="PIRSR602401-1"/>
    </source>
</evidence>
<protein>
    <recommendedName>
        <fullName evidence="5">Cytochrome P450</fullName>
    </recommendedName>
</protein>
<dbReference type="CDD" id="cd11070">
    <property type="entry name" value="CYP56-like"/>
    <property type="match status" value="1"/>
</dbReference>
<dbReference type="InterPro" id="IPR002401">
    <property type="entry name" value="Cyt_P450_E_grp-I"/>
</dbReference>
<gene>
    <name evidence="3" type="ORF">JMJ35_007068</name>
</gene>
<name>A0AA39QZG1_9LECA</name>
<dbReference type="GO" id="GO:0005506">
    <property type="term" value="F:iron ion binding"/>
    <property type="evidence" value="ECO:0007669"/>
    <property type="project" value="InterPro"/>
</dbReference>
<dbReference type="GO" id="GO:0020037">
    <property type="term" value="F:heme binding"/>
    <property type="evidence" value="ECO:0007669"/>
    <property type="project" value="InterPro"/>
</dbReference>
<keyword evidence="2" id="KW-0349">Heme</keyword>
<dbReference type="AlphaFoldDB" id="A0AA39QZG1"/>
<comment type="caution">
    <text evidence="3">The sequence shown here is derived from an EMBL/GenBank/DDBJ whole genome shotgun (WGS) entry which is preliminary data.</text>
</comment>
<comment type="cofactor">
    <cofactor evidence="2">
        <name>heme</name>
        <dbReference type="ChEBI" id="CHEBI:30413"/>
    </cofactor>
</comment>
<dbReference type="Pfam" id="PF00067">
    <property type="entry name" value="p450"/>
    <property type="match status" value="1"/>
</dbReference>
<dbReference type="Proteomes" id="UP001166286">
    <property type="component" value="Unassembled WGS sequence"/>
</dbReference>
<comment type="similarity">
    <text evidence="1">Belongs to the cytochrome P450 family.</text>
</comment>
<evidence type="ECO:0000256" key="1">
    <source>
        <dbReference type="ARBA" id="ARBA00010617"/>
    </source>
</evidence>
<proteinExistence type="inferred from homology"/>
<dbReference type="Gene3D" id="1.10.630.10">
    <property type="entry name" value="Cytochrome P450"/>
    <property type="match status" value="1"/>
</dbReference>
<dbReference type="PANTHER" id="PTHR24305">
    <property type="entry name" value="CYTOCHROME P450"/>
    <property type="match status" value="1"/>
</dbReference>
<dbReference type="PRINTS" id="PR00385">
    <property type="entry name" value="P450"/>
</dbReference>
<dbReference type="EMBL" id="JAFEKC020000015">
    <property type="protein sequence ID" value="KAK0510636.1"/>
    <property type="molecule type" value="Genomic_DNA"/>
</dbReference>
<dbReference type="InterPro" id="IPR036396">
    <property type="entry name" value="Cyt_P450_sf"/>
</dbReference>
<evidence type="ECO:0008006" key="5">
    <source>
        <dbReference type="Google" id="ProtNLM"/>
    </source>
</evidence>
<dbReference type="SUPFAM" id="SSF48264">
    <property type="entry name" value="Cytochrome P450"/>
    <property type="match status" value="1"/>
</dbReference>
<dbReference type="InterPro" id="IPR050121">
    <property type="entry name" value="Cytochrome_P450_monoxygenase"/>
</dbReference>
<accession>A0AA39QZG1</accession>
<dbReference type="PRINTS" id="PR00463">
    <property type="entry name" value="EP450I"/>
</dbReference>
<dbReference type="GO" id="GO:0004497">
    <property type="term" value="F:monooxygenase activity"/>
    <property type="evidence" value="ECO:0007669"/>
    <property type="project" value="InterPro"/>
</dbReference>
<reference evidence="3" key="1">
    <citation type="submission" date="2023-03" db="EMBL/GenBank/DDBJ databases">
        <title>Complete genome of Cladonia borealis.</title>
        <authorList>
            <person name="Park H."/>
        </authorList>
    </citation>
    <scope>NUCLEOTIDE SEQUENCE</scope>
    <source>
        <strain evidence="3">ANT050790</strain>
    </source>
</reference>
<evidence type="ECO:0000313" key="3">
    <source>
        <dbReference type="EMBL" id="KAK0510636.1"/>
    </source>
</evidence>
<feature type="binding site" description="axial binding residue" evidence="2">
    <location>
        <position position="498"/>
    </location>
    <ligand>
        <name>heme</name>
        <dbReference type="ChEBI" id="CHEBI:30413"/>
    </ligand>
    <ligandPart>
        <name>Fe</name>
        <dbReference type="ChEBI" id="CHEBI:18248"/>
    </ligandPart>
</feature>
<keyword evidence="2" id="KW-0408">Iron</keyword>
<dbReference type="InterPro" id="IPR001128">
    <property type="entry name" value="Cyt_P450"/>
</dbReference>
<dbReference type="PANTHER" id="PTHR24305:SF166">
    <property type="entry name" value="CYTOCHROME P450 12A4, MITOCHONDRIAL-RELATED"/>
    <property type="match status" value="1"/>
</dbReference>
<evidence type="ECO:0000313" key="4">
    <source>
        <dbReference type="Proteomes" id="UP001166286"/>
    </source>
</evidence>
<sequence>MNWTVAFASILVASFGWTTVSFISNYNAARKIGLPIVLSPVHLLNPFWIITYKVFPAILLLKYLPFGLGTWARCTYIGWQFHEKHALHNELGSVFLIVTPGGNEASVADAQVAHTILSQRKEFIKPAIMYKPLDIFGPNLNTVEGEDWQRQRRLTAPSFNERTSSLVWAEALRQTTEMAQSWADQGRKGTMETVPDTATVALHVLTSVGFGLSYPFHGGLRDLPAGHAMTYRDALALCLRNTFTFSIFSRKTLSRSFLPKKLRDLGLAIKEFQTYMEEMLSRQQAVGEGHEHESTNLMSALVRASEEAQRTQDKSGSGRLGLTDDEIFGNIFAFNLAGHETTANTLAASLMLLAAHPECQEWLAEEIHQVLESSKGTESWKYEEVFPKLQRCLAVMYETLRLYGSIVFMPRTTGLHSQTLTMQNTTHVLPPNTSISINVEGLHTDPKPWGPDALVWRPSRWLRPSQAEKATNPRTIQESFIEPDPGTFIAWADGPRSCVGRKFSQVEFVAVLAALFSQYRVRPVLRAGETEADGQKELQNMVDNSAIFAITLQMREPRKRALRWEKRTLDG</sequence>